<dbReference type="AlphaFoldDB" id="A0A023BR98"/>
<dbReference type="InterPro" id="IPR003961">
    <property type="entry name" value="FN3_dom"/>
</dbReference>
<dbReference type="PRINTS" id="PR00765">
    <property type="entry name" value="CRBOXYPTASEA"/>
</dbReference>
<feature type="domain" description="Fibronectin type-III" evidence="14">
    <location>
        <begin position="519"/>
        <end position="605"/>
    </location>
</feature>
<keyword evidence="17" id="KW-1185">Reference proteome</keyword>
<evidence type="ECO:0000256" key="6">
    <source>
        <dbReference type="ARBA" id="ARBA00022729"/>
    </source>
</evidence>
<dbReference type="SUPFAM" id="SSF49265">
    <property type="entry name" value="Fibronectin type III"/>
    <property type="match status" value="2"/>
</dbReference>
<keyword evidence="5" id="KW-0479">Metal-binding</keyword>
<evidence type="ECO:0000256" key="4">
    <source>
        <dbReference type="ARBA" id="ARBA00022670"/>
    </source>
</evidence>
<keyword evidence="4" id="KW-0645">Protease</keyword>
<dbReference type="STRING" id="1317122.ATO12_23970"/>
<dbReference type="SUPFAM" id="SSF53187">
    <property type="entry name" value="Zn-dependent exopeptidases"/>
    <property type="match status" value="1"/>
</dbReference>
<evidence type="ECO:0000256" key="7">
    <source>
        <dbReference type="ARBA" id="ARBA00022801"/>
    </source>
</evidence>
<comment type="similarity">
    <text evidence="2 12">Belongs to the peptidase M14 family.</text>
</comment>
<evidence type="ECO:0000256" key="11">
    <source>
        <dbReference type="ARBA" id="ARBA00066554"/>
    </source>
</evidence>
<dbReference type="PROSITE" id="PS52035">
    <property type="entry name" value="PEPTIDASE_M14"/>
    <property type="match status" value="1"/>
</dbReference>
<dbReference type="eggNOG" id="COG3227">
    <property type="taxonomic scope" value="Bacteria"/>
</dbReference>
<evidence type="ECO:0000256" key="8">
    <source>
        <dbReference type="ARBA" id="ARBA00022833"/>
    </source>
</evidence>
<dbReference type="GO" id="GO:0005615">
    <property type="term" value="C:extracellular space"/>
    <property type="evidence" value="ECO:0007669"/>
    <property type="project" value="TreeGrafter"/>
</dbReference>
<evidence type="ECO:0000256" key="12">
    <source>
        <dbReference type="PROSITE-ProRule" id="PRU01379"/>
    </source>
</evidence>
<dbReference type="PROSITE" id="PS50853">
    <property type="entry name" value="FN3"/>
    <property type="match status" value="2"/>
</dbReference>
<dbReference type="PANTHER" id="PTHR11705:SF143">
    <property type="entry name" value="SLL0236 PROTEIN"/>
    <property type="match status" value="1"/>
</dbReference>
<dbReference type="GO" id="GO:0008270">
    <property type="term" value="F:zinc ion binding"/>
    <property type="evidence" value="ECO:0007669"/>
    <property type="project" value="InterPro"/>
</dbReference>
<dbReference type="eggNOG" id="COG2866">
    <property type="taxonomic scope" value="Bacteria"/>
</dbReference>
<evidence type="ECO:0000256" key="5">
    <source>
        <dbReference type="ARBA" id="ARBA00022723"/>
    </source>
</evidence>
<reference evidence="16 17" key="1">
    <citation type="submission" date="2014-04" db="EMBL/GenBank/DDBJ databases">
        <title>Aquimarina sp. 22II-S11-z7 Genome Sequencing.</title>
        <authorList>
            <person name="Lai Q."/>
        </authorList>
    </citation>
    <scope>NUCLEOTIDE SEQUENCE [LARGE SCALE GENOMIC DNA]</scope>
    <source>
        <strain evidence="16 17">22II-S11-z7</strain>
    </source>
</reference>
<dbReference type="Pfam" id="PF18962">
    <property type="entry name" value="Por_Secre_tail"/>
    <property type="match status" value="1"/>
</dbReference>
<dbReference type="InterPro" id="IPR000834">
    <property type="entry name" value="Peptidase_M14"/>
</dbReference>
<dbReference type="CDD" id="cd00063">
    <property type="entry name" value="FN3"/>
    <property type="match status" value="2"/>
</dbReference>
<dbReference type="CDD" id="cd03859">
    <property type="entry name" value="M14_CPT"/>
    <property type="match status" value="1"/>
</dbReference>
<evidence type="ECO:0000256" key="1">
    <source>
        <dbReference type="ARBA" id="ARBA00001947"/>
    </source>
</evidence>
<evidence type="ECO:0000256" key="9">
    <source>
        <dbReference type="ARBA" id="ARBA00023049"/>
    </source>
</evidence>
<evidence type="ECO:0000313" key="16">
    <source>
        <dbReference type="EMBL" id="EZH72509.1"/>
    </source>
</evidence>
<comment type="caution">
    <text evidence="16">The sequence shown here is derived from an EMBL/GenBank/DDBJ whole genome shotgun (WGS) entry which is preliminary data.</text>
</comment>
<evidence type="ECO:0000259" key="14">
    <source>
        <dbReference type="PROSITE" id="PS50853"/>
    </source>
</evidence>
<dbReference type="EC" id="3.4.17.18" evidence="11"/>
<keyword evidence="13" id="KW-0175">Coiled coil</keyword>
<dbReference type="EMBL" id="AQRA01000008">
    <property type="protein sequence ID" value="EZH72509.1"/>
    <property type="molecule type" value="Genomic_DNA"/>
</dbReference>
<feature type="coiled-coil region" evidence="13">
    <location>
        <begin position="49"/>
        <end position="83"/>
    </location>
</feature>
<organism evidence="16 17">
    <name type="scientific">Aquimarina atlantica</name>
    <dbReference type="NCBI Taxonomy" id="1317122"/>
    <lineage>
        <taxon>Bacteria</taxon>
        <taxon>Pseudomonadati</taxon>
        <taxon>Bacteroidota</taxon>
        <taxon>Flavobacteriia</taxon>
        <taxon>Flavobacteriales</taxon>
        <taxon>Flavobacteriaceae</taxon>
        <taxon>Aquimarina</taxon>
    </lineage>
</organism>
<evidence type="ECO:0000256" key="3">
    <source>
        <dbReference type="ARBA" id="ARBA00022645"/>
    </source>
</evidence>
<gene>
    <name evidence="16" type="ORF">ATO12_23970</name>
</gene>
<dbReference type="InterPro" id="IPR036116">
    <property type="entry name" value="FN3_sf"/>
</dbReference>
<dbReference type="Gene3D" id="2.60.40.10">
    <property type="entry name" value="Immunoglobulins"/>
    <property type="match status" value="2"/>
</dbReference>
<dbReference type="Proteomes" id="UP000023541">
    <property type="component" value="Unassembled WGS sequence"/>
</dbReference>
<dbReference type="NCBIfam" id="TIGR04183">
    <property type="entry name" value="Por_Secre_tail"/>
    <property type="match status" value="1"/>
</dbReference>
<dbReference type="Pfam" id="PF00246">
    <property type="entry name" value="Peptidase_M14"/>
    <property type="match status" value="1"/>
</dbReference>
<dbReference type="InterPro" id="IPR013783">
    <property type="entry name" value="Ig-like_fold"/>
</dbReference>
<evidence type="ECO:0000256" key="10">
    <source>
        <dbReference type="ARBA" id="ARBA00050859"/>
    </source>
</evidence>
<comment type="catalytic activity">
    <reaction evidence="10">
        <text>Releases a C-terminal residue, which may be hydrophobic or positively charged.</text>
        <dbReference type="EC" id="3.4.17.18"/>
    </reaction>
</comment>
<dbReference type="Pfam" id="PF00041">
    <property type="entry name" value="fn3"/>
    <property type="match status" value="2"/>
</dbReference>
<dbReference type="SMART" id="SM00060">
    <property type="entry name" value="FN3"/>
    <property type="match status" value="2"/>
</dbReference>
<keyword evidence="3" id="KW-0121">Carboxypeptidase</keyword>
<dbReference type="Gene3D" id="3.40.630.10">
    <property type="entry name" value="Zn peptidases"/>
    <property type="match status" value="1"/>
</dbReference>
<dbReference type="Pfam" id="PF20009">
    <property type="entry name" value="GEVED"/>
    <property type="match status" value="1"/>
</dbReference>
<dbReference type="FunFam" id="3.40.630.10:FF:000084">
    <property type="entry name" value="Carboxypeptidase B2"/>
    <property type="match status" value="1"/>
</dbReference>
<keyword evidence="9" id="KW-0482">Metalloprotease</keyword>
<evidence type="ECO:0000259" key="15">
    <source>
        <dbReference type="PROSITE" id="PS52035"/>
    </source>
</evidence>
<keyword evidence="8" id="KW-0862">Zinc</keyword>
<evidence type="ECO:0000313" key="17">
    <source>
        <dbReference type="Proteomes" id="UP000023541"/>
    </source>
</evidence>
<name>A0A023BR98_9FLAO</name>
<sequence length="1046" mass="113940">MLHAQEKYYRVIFDTDKEQLESLQAKGLEVDHFHYENGKVIAEISQSDLKLLRKNNVKYKIKIRNLSKRIPKINKRIDRKNARKAKNSIQQQVPSPSNFSLGSMGGFHTHDEAIAALDKMRQLYPQLITAKSSIGTTVQGRSIYMVKISDNADTDENEDEMLYTSIHHAREPIGLSQNLFYMWYLLENYNSDPEIKILVDNTELYFIPIINPDGYIHNQQTNPNGGGYWRKNRRNNGGSYGVDLNRNYGYQWAAPGGSSSTPSSDSYHGTSKFSEPETQAMRDFTNQHNFVAALNYHSFSNLLIHPWGYKANTFTPDQSTFVKICTYMTEENSYTYGTPNQTVGYTAGGSSDDWMYGEQSSKPKVFAMTPEVGSSNDGFWPASSRIIPLCNEVYPFNIKIMRMATKYAKVTPDNANQTITNTSGTVGYSIKRFSLKQANWTVSLSSNSSHISSLGQPKQYGSIELLGTANGAIDFQLKSTTPTGTQIPITLTINNGTWEYTTDVTITYNGDSTSCTATVPTGISSSAVGSNTATIGWTAVASATYDLRYRQTGTNNWTTSAENGTSKVISGLNPSTTYEVQVRSKCADGTTSNYSASVNFTTTDGGNPTNYCASNGQSVADEYISNVKLGTIDKTSTGASGGYSDFTAESTNLSKGNPNTITITPTWTGTKYNEGYSVWIDYNQDGDFADTGEQVWTNAASQTTPVSGSFTVPSSAKDGSTRMRVSMRYNTIPGPCESFNYGEVEDYTVVIGGSTGGDTQAPSAPTGLAASNVAQTTLTLSWNAATDNVGVTGYDVYQGSTNLGSVTATTRNITGLTANTAYQFTVKAKDAAGNESAASNTLNVTTAGAPATYDVKLRITFDNYPEETSWEIKDSNNQVVHSGGTYPYQPDGSTLNITKTLDAGCYTLVFKDSYGDGICCSYGNGSYELTNSDSGAVLASGGSFTSEDTKNFCVGNATLHNFNTDVKTDLEGSDIVIHPIPAEDFIIIKMNNFNGSTYRIVNKAGQTVRHGKMSANKIELNNLPSGMYYVSVKSDTKTITKKLILK</sequence>
<protein>
    <recommendedName>
        <fullName evidence="11">carboxypeptidase T</fullName>
        <ecNumber evidence="11">3.4.17.18</ecNumber>
    </recommendedName>
</protein>
<feature type="domain" description="Peptidase M14" evidence="15">
    <location>
        <begin position="106"/>
        <end position="404"/>
    </location>
</feature>
<evidence type="ECO:0000256" key="2">
    <source>
        <dbReference type="ARBA" id="ARBA00005988"/>
    </source>
</evidence>
<dbReference type="SMART" id="SM00631">
    <property type="entry name" value="Zn_pept"/>
    <property type="match status" value="1"/>
</dbReference>
<dbReference type="InterPro" id="IPR033810">
    <property type="entry name" value="Carboxypeptidase_T"/>
</dbReference>
<evidence type="ECO:0000256" key="13">
    <source>
        <dbReference type="SAM" id="Coils"/>
    </source>
</evidence>
<dbReference type="GO" id="GO:0006508">
    <property type="term" value="P:proteolysis"/>
    <property type="evidence" value="ECO:0007669"/>
    <property type="project" value="UniProtKB-KW"/>
</dbReference>
<accession>A0A023BR98</accession>
<proteinExistence type="inferred from homology"/>
<dbReference type="InterPro" id="IPR045474">
    <property type="entry name" value="GEVED"/>
</dbReference>
<feature type="domain" description="Fibronectin type-III" evidence="14">
    <location>
        <begin position="764"/>
        <end position="849"/>
    </location>
</feature>
<dbReference type="GO" id="GO:0004181">
    <property type="term" value="F:metallocarboxypeptidase activity"/>
    <property type="evidence" value="ECO:0007669"/>
    <property type="project" value="InterPro"/>
</dbReference>
<comment type="cofactor">
    <cofactor evidence="1">
        <name>Zn(2+)</name>
        <dbReference type="ChEBI" id="CHEBI:29105"/>
    </cofactor>
</comment>
<comment type="caution">
    <text evidence="12">Lacks conserved residue(s) required for the propagation of feature annotation.</text>
</comment>
<keyword evidence="7" id="KW-0378">Hydrolase</keyword>
<keyword evidence="6" id="KW-0732">Signal</keyword>
<dbReference type="InterPro" id="IPR026444">
    <property type="entry name" value="Secre_tail"/>
</dbReference>
<dbReference type="PANTHER" id="PTHR11705">
    <property type="entry name" value="PROTEASE FAMILY M14 CARBOXYPEPTIDASE A,B"/>
    <property type="match status" value="1"/>
</dbReference>